<dbReference type="Proteomes" id="UP001156670">
    <property type="component" value="Unassembled WGS sequence"/>
</dbReference>
<comment type="caution">
    <text evidence="3">The sequence shown here is derived from an EMBL/GenBank/DDBJ whole genome shotgun (WGS) entry which is preliminary data.</text>
</comment>
<evidence type="ECO:0000256" key="1">
    <source>
        <dbReference type="ARBA" id="ARBA00023125"/>
    </source>
</evidence>
<proteinExistence type="predicted"/>
<dbReference type="InterPro" id="IPR013430">
    <property type="entry name" value="Toxin_antidote_HigA"/>
</dbReference>
<dbReference type="PANTHER" id="PTHR36924">
    <property type="entry name" value="ANTITOXIN HIGA-1"/>
    <property type="match status" value="1"/>
</dbReference>
<dbReference type="Pfam" id="PF01381">
    <property type="entry name" value="HTH_3"/>
    <property type="match status" value="1"/>
</dbReference>
<dbReference type="SUPFAM" id="SSF47413">
    <property type="entry name" value="lambda repressor-like DNA-binding domains"/>
    <property type="match status" value="1"/>
</dbReference>
<dbReference type="InterPro" id="IPR010982">
    <property type="entry name" value="Lambda_DNA-bd_dom_sf"/>
</dbReference>
<evidence type="ECO:0000259" key="2">
    <source>
        <dbReference type="PROSITE" id="PS50943"/>
    </source>
</evidence>
<feature type="domain" description="HTH cro/C1-type" evidence="2">
    <location>
        <begin position="19"/>
        <end position="66"/>
    </location>
</feature>
<dbReference type="Gene3D" id="1.10.260.40">
    <property type="entry name" value="lambda repressor-like DNA-binding domains"/>
    <property type="match status" value="1"/>
</dbReference>
<dbReference type="PROSITE" id="PS50943">
    <property type="entry name" value="HTH_CROC1"/>
    <property type="match status" value="1"/>
</dbReference>
<dbReference type="SMART" id="SM00530">
    <property type="entry name" value="HTH_XRE"/>
    <property type="match status" value="1"/>
</dbReference>
<evidence type="ECO:0000313" key="3">
    <source>
        <dbReference type="EMBL" id="GLQ92097.1"/>
    </source>
</evidence>
<organism evidence="3 4">
    <name type="scientific">Dyella acidisoli</name>
    <dbReference type="NCBI Taxonomy" id="1867834"/>
    <lineage>
        <taxon>Bacteria</taxon>
        <taxon>Pseudomonadati</taxon>
        <taxon>Pseudomonadota</taxon>
        <taxon>Gammaproteobacteria</taxon>
        <taxon>Lysobacterales</taxon>
        <taxon>Rhodanobacteraceae</taxon>
        <taxon>Dyella</taxon>
    </lineage>
</organism>
<gene>
    <name evidence="3" type="primary">higA_1</name>
    <name evidence="3" type="ORF">GCM10007901_10480</name>
</gene>
<keyword evidence="1" id="KW-0238">DNA-binding</keyword>
<sequence>MSAMHNPPHPGEVLREWLADMSVTDVAKKLGVSRVTLSRLVNGSMGVSPEMDLRLSLALGTTPGSWYHMQCDYDMWQAKKKFRAKVQRIQFHDAA</sequence>
<dbReference type="NCBIfam" id="TIGR02607">
    <property type="entry name" value="antidote_HigA"/>
    <property type="match status" value="1"/>
</dbReference>
<dbReference type="RefSeq" id="WP_284319850.1">
    <property type="nucleotide sequence ID" value="NZ_BSOB01000010.1"/>
</dbReference>
<evidence type="ECO:0000313" key="4">
    <source>
        <dbReference type="Proteomes" id="UP001156670"/>
    </source>
</evidence>
<protein>
    <submittedName>
        <fullName evidence="3">Transcriptional regulator</fullName>
    </submittedName>
</protein>
<name>A0ABQ5XL48_9GAMM</name>
<dbReference type="InterPro" id="IPR001387">
    <property type="entry name" value="Cro/C1-type_HTH"/>
</dbReference>
<keyword evidence="4" id="KW-1185">Reference proteome</keyword>
<dbReference type="PANTHER" id="PTHR36924:SF1">
    <property type="entry name" value="ANTITOXIN HIGA-1"/>
    <property type="match status" value="1"/>
</dbReference>
<accession>A0ABQ5XL48</accession>
<dbReference type="CDD" id="cd00093">
    <property type="entry name" value="HTH_XRE"/>
    <property type="match status" value="1"/>
</dbReference>
<reference evidence="4" key="1">
    <citation type="journal article" date="2019" name="Int. J. Syst. Evol. Microbiol.">
        <title>The Global Catalogue of Microorganisms (GCM) 10K type strain sequencing project: providing services to taxonomists for standard genome sequencing and annotation.</title>
        <authorList>
            <consortium name="The Broad Institute Genomics Platform"/>
            <consortium name="The Broad Institute Genome Sequencing Center for Infectious Disease"/>
            <person name="Wu L."/>
            <person name="Ma J."/>
        </authorList>
    </citation>
    <scope>NUCLEOTIDE SEQUENCE [LARGE SCALE GENOMIC DNA]</scope>
    <source>
        <strain evidence="4">NBRC 111980</strain>
    </source>
</reference>
<dbReference type="EMBL" id="BSOB01000010">
    <property type="protein sequence ID" value="GLQ92097.1"/>
    <property type="molecule type" value="Genomic_DNA"/>
</dbReference>